<dbReference type="RefSeq" id="WP_071083007.1">
    <property type="nucleotide sequence ID" value="NZ_MBLM01000047.1"/>
</dbReference>
<dbReference type="SUPFAM" id="SSF81606">
    <property type="entry name" value="PP2C-like"/>
    <property type="match status" value="1"/>
</dbReference>
<accession>A0A1S1R9E3</accession>
<protein>
    <recommendedName>
        <fullName evidence="3">PPM-type phosphatase domain-containing protein</fullName>
    </recommendedName>
</protein>
<name>A0A1S1R9E3_9ACTN</name>
<reference evidence="2" key="1">
    <citation type="submission" date="2016-07" db="EMBL/GenBank/DDBJ databases">
        <title>Sequence Frankia sp. strain CcI1.17.</title>
        <authorList>
            <person name="Ghodhbane-Gtari F."/>
            <person name="Swanson E."/>
            <person name="Gueddou A."/>
            <person name="Morris K."/>
            <person name="Hezbri K."/>
            <person name="Ktari A."/>
            <person name="Nouioui I."/>
            <person name="Abebe-Akele F."/>
            <person name="Simpson S."/>
            <person name="Thomas K."/>
            <person name="Gtari M."/>
            <person name="Tisa L.S."/>
            <person name="Hurst S."/>
        </authorList>
    </citation>
    <scope>NUCLEOTIDE SEQUENCE [LARGE SCALE GENOMIC DNA]</scope>
    <source>
        <strain evidence="2">Cc1.17</strain>
    </source>
</reference>
<proteinExistence type="predicted"/>
<gene>
    <name evidence="1" type="ORF">CC117_12420</name>
</gene>
<evidence type="ECO:0008006" key="3">
    <source>
        <dbReference type="Google" id="ProtNLM"/>
    </source>
</evidence>
<keyword evidence="2" id="KW-1185">Reference proteome</keyword>
<dbReference type="EMBL" id="MBLM01000047">
    <property type="protein sequence ID" value="OHV42359.1"/>
    <property type="molecule type" value="Genomic_DNA"/>
</dbReference>
<comment type="caution">
    <text evidence="1">The sequence shown here is derived from an EMBL/GenBank/DDBJ whole genome shotgun (WGS) entry which is preliminary data.</text>
</comment>
<evidence type="ECO:0000313" key="1">
    <source>
        <dbReference type="EMBL" id="OHV42359.1"/>
    </source>
</evidence>
<dbReference type="InterPro" id="IPR036457">
    <property type="entry name" value="PPM-type-like_dom_sf"/>
</dbReference>
<dbReference type="Proteomes" id="UP000179627">
    <property type="component" value="Unassembled WGS sequence"/>
</dbReference>
<dbReference type="AlphaFoldDB" id="A0A1S1R9E3"/>
<evidence type="ECO:0000313" key="2">
    <source>
        <dbReference type="Proteomes" id="UP000179627"/>
    </source>
</evidence>
<sequence>MTSRSTAVAVALTATSRTVTKLGRAAEENEDCCATCPERGRFAVADGASTSARPEVWSRLLVDAFVRDAVDPLAADVLPGLRERWWAEVNRPGLPWYARAKLQLGADASFLGLTVDVGNQLWAATCVGDSCVFHVSAGKTCAAGPVEHSTDFSRFAQLVGSRGPSHPDPVVLGGAYRPGDVFVLATDALAQFLLRAVEARGRMPSPGWLAHSAARFARAVDAYRHHGCLANDDTTICVVQT</sequence>
<organism evidence="1 2">
    <name type="scientific">Parafrankia colletiae</name>
    <dbReference type="NCBI Taxonomy" id="573497"/>
    <lineage>
        <taxon>Bacteria</taxon>
        <taxon>Bacillati</taxon>
        <taxon>Actinomycetota</taxon>
        <taxon>Actinomycetes</taxon>
        <taxon>Frankiales</taxon>
        <taxon>Frankiaceae</taxon>
        <taxon>Parafrankia</taxon>
    </lineage>
</organism>
<dbReference type="OrthoDB" id="5380902at2"/>
<dbReference type="Gene3D" id="3.60.40.10">
    <property type="entry name" value="PPM-type phosphatase domain"/>
    <property type="match status" value="1"/>
</dbReference>